<dbReference type="OrthoDB" id="2019572at2759"/>
<dbReference type="OMA" id="HDGTECW"/>
<dbReference type="STRING" id="767769.A0A1L9U379"/>
<dbReference type="Pfam" id="PF01822">
    <property type="entry name" value="WSC"/>
    <property type="match status" value="1"/>
</dbReference>
<dbReference type="RefSeq" id="XP_067473381.1">
    <property type="nucleotide sequence ID" value="XM_067619015.1"/>
</dbReference>
<evidence type="ECO:0000256" key="1">
    <source>
        <dbReference type="SAM" id="MobiDB-lite"/>
    </source>
</evidence>
<accession>A0A1L9U379</accession>
<dbReference type="Proteomes" id="UP000184499">
    <property type="component" value="Unassembled WGS sequence"/>
</dbReference>
<dbReference type="VEuPathDB" id="FungiDB:ASPBRDRAFT_138673"/>
<feature type="compositionally biased region" description="Low complexity" evidence="1">
    <location>
        <begin position="120"/>
        <end position="136"/>
    </location>
</feature>
<keyword evidence="5" id="KW-1185">Reference proteome</keyword>
<feature type="signal peptide" evidence="2">
    <location>
        <begin position="1"/>
        <end position="18"/>
    </location>
</feature>
<name>A0A1L9U379_ASPBC</name>
<keyword evidence="2" id="KW-0732">Signal</keyword>
<feature type="compositionally biased region" description="Gly residues" evidence="1">
    <location>
        <begin position="137"/>
        <end position="157"/>
    </location>
</feature>
<dbReference type="EMBL" id="KV878701">
    <property type="protein sequence ID" value="OJJ66131.1"/>
    <property type="molecule type" value="Genomic_DNA"/>
</dbReference>
<protein>
    <recommendedName>
        <fullName evidence="3">WSC domain-containing protein</fullName>
    </recommendedName>
</protein>
<dbReference type="AlphaFoldDB" id="A0A1L9U379"/>
<gene>
    <name evidence="4" type="ORF">ASPBRDRAFT_138673</name>
</gene>
<reference evidence="5" key="1">
    <citation type="journal article" date="2017" name="Genome Biol.">
        <title>Comparative genomics reveals high biological diversity and specific adaptations in the industrially and medically important fungal genus Aspergillus.</title>
        <authorList>
            <person name="de Vries R.P."/>
            <person name="Riley R."/>
            <person name="Wiebenga A."/>
            <person name="Aguilar-Osorio G."/>
            <person name="Amillis S."/>
            <person name="Uchima C.A."/>
            <person name="Anderluh G."/>
            <person name="Asadollahi M."/>
            <person name="Askin M."/>
            <person name="Barry K."/>
            <person name="Battaglia E."/>
            <person name="Bayram O."/>
            <person name="Benocci T."/>
            <person name="Braus-Stromeyer S.A."/>
            <person name="Caldana C."/>
            <person name="Canovas D."/>
            <person name="Cerqueira G.C."/>
            <person name="Chen F."/>
            <person name="Chen W."/>
            <person name="Choi C."/>
            <person name="Clum A."/>
            <person name="Dos Santos R.A."/>
            <person name="Damasio A.R."/>
            <person name="Diallinas G."/>
            <person name="Emri T."/>
            <person name="Fekete E."/>
            <person name="Flipphi M."/>
            <person name="Freyberg S."/>
            <person name="Gallo A."/>
            <person name="Gournas C."/>
            <person name="Habgood R."/>
            <person name="Hainaut M."/>
            <person name="Harispe M.L."/>
            <person name="Henrissat B."/>
            <person name="Hilden K.S."/>
            <person name="Hope R."/>
            <person name="Hossain A."/>
            <person name="Karabika E."/>
            <person name="Karaffa L."/>
            <person name="Karanyi Z."/>
            <person name="Krasevec N."/>
            <person name="Kuo A."/>
            <person name="Kusch H."/>
            <person name="LaButti K."/>
            <person name="Lagendijk E.L."/>
            <person name="Lapidus A."/>
            <person name="Levasseur A."/>
            <person name="Lindquist E."/>
            <person name="Lipzen A."/>
            <person name="Logrieco A.F."/>
            <person name="MacCabe A."/>
            <person name="Maekelae M.R."/>
            <person name="Malavazi I."/>
            <person name="Melin P."/>
            <person name="Meyer V."/>
            <person name="Mielnichuk N."/>
            <person name="Miskei M."/>
            <person name="Molnar A.P."/>
            <person name="Mule G."/>
            <person name="Ngan C.Y."/>
            <person name="Orejas M."/>
            <person name="Orosz E."/>
            <person name="Ouedraogo J.P."/>
            <person name="Overkamp K.M."/>
            <person name="Park H.-S."/>
            <person name="Perrone G."/>
            <person name="Piumi F."/>
            <person name="Punt P.J."/>
            <person name="Ram A.F."/>
            <person name="Ramon A."/>
            <person name="Rauscher S."/>
            <person name="Record E."/>
            <person name="Riano-Pachon D.M."/>
            <person name="Robert V."/>
            <person name="Roehrig J."/>
            <person name="Ruller R."/>
            <person name="Salamov A."/>
            <person name="Salih N.S."/>
            <person name="Samson R.A."/>
            <person name="Sandor E."/>
            <person name="Sanguinetti M."/>
            <person name="Schuetze T."/>
            <person name="Sepcic K."/>
            <person name="Shelest E."/>
            <person name="Sherlock G."/>
            <person name="Sophianopoulou V."/>
            <person name="Squina F.M."/>
            <person name="Sun H."/>
            <person name="Susca A."/>
            <person name="Todd R.B."/>
            <person name="Tsang A."/>
            <person name="Unkles S.E."/>
            <person name="van de Wiele N."/>
            <person name="van Rossen-Uffink D."/>
            <person name="Oliveira J.V."/>
            <person name="Vesth T.C."/>
            <person name="Visser J."/>
            <person name="Yu J.-H."/>
            <person name="Zhou M."/>
            <person name="Andersen M.R."/>
            <person name="Archer D.B."/>
            <person name="Baker S.E."/>
            <person name="Benoit I."/>
            <person name="Brakhage A.A."/>
            <person name="Braus G.H."/>
            <person name="Fischer R."/>
            <person name="Frisvad J.C."/>
            <person name="Goldman G.H."/>
            <person name="Houbraken J."/>
            <person name="Oakley B."/>
            <person name="Pocsi I."/>
            <person name="Scazzocchio C."/>
            <person name="Seiboth B."/>
            <person name="vanKuyk P.A."/>
            <person name="Wortman J."/>
            <person name="Dyer P.S."/>
            <person name="Grigoriev I.V."/>
        </authorList>
    </citation>
    <scope>NUCLEOTIDE SEQUENCE [LARGE SCALE GENOMIC DNA]</scope>
    <source>
        <strain evidence="5">CBS 101740 / IMI 381727 / IBT 21946</strain>
    </source>
</reference>
<evidence type="ECO:0000256" key="2">
    <source>
        <dbReference type="SAM" id="SignalP"/>
    </source>
</evidence>
<evidence type="ECO:0000259" key="3">
    <source>
        <dbReference type="PROSITE" id="PS51212"/>
    </source>
</evidence>
<dbReference type="PROSITE" id="PS51212">
    <property type="entry name" value="WSC"/>
    <property type="match status" value="1"/>
</dbReference>
<organism evidence="4 5">
    <name type="scientific">Aspergillus brasiliensis (strain CBS 101740 / IMI 381727 / IBT 21946)</name>
    <dbReference type="NCBI Taxonomy" id="767769"/>
    <lineage>
        <taxon>Eukaryota</taxon>
        <taxon>Fungi</taxon>
        <taxon>Dikarya</taxon>
        <taxon>Ascomycota</taxon>
        <taxon>Pezizomycotina</taxon>
        <taxon>Eurotiomycetes</taxon>
        <taxon>Eurotiomycetidae</taxon>
        <taxon>Eurotiales</taxon>
        <taxon>Aspergillaceae</taxon>
        <taxon>Aspergillus</taxon>
        <taxon>Aspergillus subgen. Circumdati</taxon>
    </lineage>
</organism>
<sequence length="224" mass="22394">MKVTGLSAILALCVSVHASSGDFVGCYSSSGSLVNKGSSQFQSAGLCESVCGRNGASYAAMTNGNYCYCGSSLPPNANLVSNSECNLDCPGYPSDQCGGNGFWSIHKTYIGSDDFDDGDNNNNTDDGNGDSQSGDNSGDGPGNGPDGGPGKGPGGGTETTTASSFTVYPTPSAVITVTSVPVATGSSSPSATTPSKESSSVSVATVSPTTATSGASRRFRFLFF</sequence>
<dbReference type="SMART" id="SM00321">
    <property type="entry name" value="WSC"/>
    <property type="match status" value="1"/>
</dbReference>
<proteinExistence type="predicted"/>
<evidence type="ECO:0000313" key="5">
    <source>
        <dbReference type="Proteomes" id="UP000184499"/>
    </source>
</evidence>
<evidence type="ECO:0000313" key="4">
    <source>
        <dbReference type="EMBL" id="OJJ66131.1"/>
    </source>
</evidence>
<dbReference type="InterPro" id="IPR002889">
    <property type="entry name" value="WSC_carb-bd"/>
</dbReference>
<feature type="chain" id="PRO_5012499374" description="WSC domain-containing protein" evidence="2">
    <location>
        <begin position="19"/>
        <end position="224"/>
    </location>
</feature>
<feature type="region of interest" description="Disordered" evidence="1">
    <location>
        <begin position="114"/>
        <end position="164"/>
    </location>
</feature>
<feature type="region of interest" description="Disordered" evidence="1">
    <location>
        <begin position="180"/>
        <end position="212"/>
    </location>
</feature>
<dbReference type="GeneID" id="93571503"/>
<feature type="domain" description="WSC" evidence="3">
    <location>
        <begin position="20"/>
        <end position="109"/>
    </location>
</feature>